<organism evidence="7 8">
    <name type="scientific">Mytilus galloprovincialis</name>
    <name type="common">Mediterranean mussel</name>
    <dbReference type="NCBI Taxonomy" id="29158"/>
    <lineage>
        <taxon>Eukaryota</taxon>
        <taxon>Metazoa</taxon>
        <taxon>Spiralia</taxon>
        <taxon>Lophotrochozoa</taxon>
        <taxon>Mollusca</taxon>
        <taxon>Bivalvia</taxon>
        <taxon>Autobranchia</taxon>
        <taxon>Pteriomorphia</taxon>
        <taxon>Mytilida</taxon>
        <taxon>Mytiloidea</taxon>
        <taxon>Mytilidae</taxon>
        <taxon>Mytilinae</taxon>
        <taxon>Mytilus</taxon>
    </lineage>
</organism>
<dbReference type="PROSITE" id="PS50022">
    <property type="entry name" value="FA58C_3"/>
    <property type="match status" value="1"/>
</dbReference>
<proteinExistence type="predicted"/>
<evidence type="ECO:0000313" key="8">
    <source>
        <dbReference type="Proteomes" id="UP000596742"/>
    </source>
</evidence>
<dbReference type="GO" id="GO:0005102">
    <property type="term" value="F:signaling receptor binding"/>
    <property type="evidence" value="ECO:0007669"/>
    <property type="project" value="TreeGrafter"/>
</dbReference>
<evidence type="ECO:0000313" key="7">
    <source>
        <dbReference type="EMBL" id="VDI24446.1"/>
    </source>
</evidence>
<keyword evidence="8" id="KW-1185">Reference proteome</keyword>
<keyword evidence="2" id="KW-1015">Disulfide bond</keyword>
<dbReference type="Pfam" id="PF00024">
    <property type="entry name" value="PAN_1"/>
    <property type="match status" value="2"/>
</dbReference>
<sequence>MFPHRVYATNILKSPKINDTVDGLRVPKDNIPPLGRDPECIGSTSPLGMQSGNITDVQITYSSLRTDLKKEYSRYDCCQGATFAAWCPATQTIGEWIEVSFEEPTILSSIKIQKPLGSNTKWPTELDILIEEAQSSPGNLTDSGETIKLVPSNGDETLTLQNPVAVRRVRLVIANFTEEPCFRFEINGCPVKDPDPPEVPDLPDLEFTYNSPDDLQLKCSFGTTFSYSVQYDVTWEDNGKILSQKLLPNTQVSDTLHFTSTVLDLISKIKCTVKACNKNDCPTLFGTKKASNIFRPEIQIKNGTSLTVREGGEESFVVITSNVPPVVYCRAQSLDDDCTVFVQLRSNEQNPVQCKNGHDITQVVFPEEGGETKSCTVTVTSDNWDKDIHVPVKAAMDGIIDGMKTVTVTLTTKVENVAMITNVKSIQVSVEDSDMGSVCTAQTGLHVKTFDNSYYTGMSEGEHVFYKHKSLPVEIRTFHRHCGGLKLICICGVSVRVDDDVFTLDKCGGDNEEAIVPEQPISAQLYRIGTVNPDFRMVSVYEGTQYDIYLPSGSELAVKTSSSGYLSVWFYPSLMDMDMTMGLCGTYDNNATNDFMMMNGNVSQASGRYVDDFVTSWRVQSEDSIYLGKCPGMPAMSMATDMDVCDCSTTTADCGYYGEVRTCGIAKDFSRGMDKTDYLRTMSMFPQYCDPDSTIPTPGVFKDCDTTIDKAATWQGVWTEKIAMSYCKNQTDRVIKECGSFIGYMTEDIDNCVHNIKFSGMPMYGSIIDEDLEQRCRYQLLKNMSVAVTEVSLCPFDCSSNGQCDNGVCKCAEGFINFDCSVNASVPAMITSLDKDLYNELEENDNMMVNVLGYNFVNSDMFKGYIREIMVEESGYNVSSTWSEVEVMFVSSSMVTLTLPTRGSYEVTVSNVNSTENVAEPMVTISYNPACYNCSTNPISCKLKDSVCYINGKCYNVGDRKPDNHLQGCLSTNSSVWSDVSGKDQCFPSSTINWSKTSSSALLFHDSKLLNASTNEDCQNMCETQADFVCRSYDYNGDSKECLLSKYSTVNAGSYHTNQTVNSNWTFGEWTCDNEACPGQDVKWSKMDSYQGYFSNDTHLDVLYDVWTMKRCQQLCERMTDCMAIKFDAMSGICILADGSLKKVAEDSGMFGYYADWEYNYYTCVEGQETGPEIPAATGIHVEPMFYGPGNDSFRCGFVEITSDMPLLYSVLWKVDGEYLSVTAPAVNYTDFYLDQELANQMMDGSTVECGVSVCLADNCDNQRGKFMSSDMYTATIKINAPDTLDLPEGEDAKELMIEVTAPPYVLCRDQGLSIPNNCSFKIKTIQPSVSDELKCPSDNMIEQVTSQIVKMDNKEPVCDVTVTNDNWKDAKYMLKLKATIDNKFDDDHERDLQVFVDYMVNDAVEMGNVTKKSMKLNVIDRDRRALCISVNDPHITTFDGVFFNNYRTGEFVLYKHKKLPYSVHALYRQCTGGASCNCAVAVKIFDDVLLVDKCGPQDVTTESTYPIRVKLFRNGDLHPGFKIYRYYEGRTIKAVFPTGTTVTIMRSAVPSYNLLNVWIKASAADYGQTEGLCGSFNENQMDDIMSPDGTMSQIINTRADSFSLSWRVDPSKSLYTGECPSGTDEDLTPESYCFCKESQTCGEQLDRVICPFETDGGIDITSQLVSKSLFPTKCTEDVGQFQFPPFEYDSTFNEPIPNWPSDGGYSEEQAIYQCKVIELENTFSLMKNTPGVNWARAFENCVEDIQITDSSLWTQTVIENMKQQAQILLPFNMSTWTNGTGPNPGPPDEILGQLCLAECGNAGTCVEGSCNCNTGRLGLDCNVEEAEKPAILFIDGDGLCDLRTSTCEDVVLFTEQTLDVESLSCYFTILEQSGVTFQSVGSSVRVNATFITYNELECTPPSRGSYQVQISNNNTGVILSDVSNYLVYDSLCYTCDVSALTCTEKTTACLIDNICYEPGEFNPNDVHQYCNPTVNYTQWQEAKDKFFRSNEWLCYPLAMA</sequence>
<feature type="domain" description="VWFD" evidence="6">
    <location>
        <begin position="437"/>
        <end position="631"/>
    </location>
</feature>
<dbReference type="GO" id="GO:0005576">
    <property type="term" value="C:extracellular region"/>
    <property type="evidence" value="ECO:0007669"/>
    <property type="project" value="TreeGrafter"/>
</dbReference>
<feature type="domain" description="Ig-like" evidence="4">
    <location>
        <begin position="197"/>
        <end position="273"/>
    </location>
</feature>
<feature type="domain" description="VWFD" evidence="6">
    <location>
        <begin position="1426"/>
        <end position="1621"/>
    </location>
</feature>
<accession>A0A8B6DVN1</accession>
<keyword evidence="1" id="KW-0732">Signal</keyword>
<evidence type="ECO:0000256" key="2">
    <source>
        <dbReference type="ARBA" id="ARBA00023157"/>
    </source>
</evidence>
<dbReference type="Pfam" id="PF26129">
    <property type="entry name" value="Vwde"/>
    <property type="match status" value="2"/>
</dbReference>
<comment type="caution">
    <text evidence="7">The sequence shown here is derived from an EMBL/GenBank/DDBJ whole genome shotgun (WGS) entry which is preliminary data.</text>
</comment>
<name>A0A8B6DVN1_MYTGA</name>
<feature type="domain" description="Apple" evidence="5">
    <location>
        <begin position="986"/>
        <end position="1072"/>
    </location>
</feature>
<dbReference type="InterPro" id="IPR007110">
    <property type="entry name" value="Ig-like_dom"/>
</dbReference>
<dbReference type="InterPro" id="IPR001846">
    <property type="entry name" value="VWF_type-D"/>
</dbReference>
<dbReference type="Gene3D" id="3.50.4.10">
    <property type="entry name" value="Hepatocyte Growth Factor"/>
    <property type="match status" value="1"/>
</dbReference>
<dbReference type="OrthoDB" id="6156080at2759"/>
<dbReference type="Proteomes" id="UP000596742">
    <property type="component" value="Unassembled WGS sequence"/>
</dbReference>
<dbReference type="InterPro" id="IPR050969">
    <property type="entry name" value="Dev_Signal_Modulators"/>
</dbReference>
<evidence type="ECO:0000259" key="5">
    <source>
        <dbReference type="PROSITE" id="PS50948"/>
    </source>
</evidence>
<dbReference type="PROSITE" id="PS51233">
    <property type="entry name" value="VWFD"/>
    <property type="match status" value="2"/>
</dbReference>
<dbReference type="SUPFAM" id="SSF49785">
    <property type="entry name" value="Galactose-binding domain-like"/>
    <property type="match status" value="1"/>
</dbReference>
<dbReference type="PANTHER" id="PTHR14949">
    <property type="entry name" value="EGF-LIKE-DOMAIN, MULTIPLE 7, 8"/>
    <property type="match status" value="1"/>
</dbReference>
<dbReference type="PROSITE" id="PS50948">
    <property type="entry name" value="PAN"/>
    <property type="match status" value="2"/>
</dbReference>
<dbReference type="EMBL" id="UYJE01004043">
    <property type="protein sequence ID" value="VDI24446.1"/>
    <property type="molecule type" value="Genomic_DNA"/>
</dbReference>
<dbReference type="Gene3D" id="2.10.25.10">
    <property type="entry name" value="Laminin"/>
    <property type="match status" value="1"/>
</dbReference>
<reference evidence="7" key="1">
    <citation type="submission" date="2018-11" db="EMBL/GenBank/DDBJ databases">
        <authorList>
            <person name="Alioto T."/>
            <person name="Alioto T."/>
        </authorList>
    </citation>
    <scope>NUCLEOTIDE SEQUENCE</scope>
</reference>
<dbReference type="SMART" id="SM00216">
    <property type="entry name" value="VWD"/>
    <property type="match status" value="2"/>
</dbReference>
<dbReference type="PANTHER" id="PTHR14949:SF54">
    <property type="entry name" value="VWFD DOMAIN-CONTAINING PROTEIN"/>
    <property type="match status" value="1"/>
</dbReference>
<evidence type="ECO:0000259" key="3">
    <source>
        <dbReference type="PROSITE" id="PS50022"/>
    </source>
</evidence>
<evidence type="ECO:0008006" key="9">
    <source>
        <dbReference type="Google" id="ProtNLM"/>
    </source>
</evidence>
<dbReference type="InterPro" id="IPR000421">
    <property type="entry name" value="FA58C"/>
</dbReference>
<dbReference type="PROSITE" id="PS50835">
    <property type="entry name" value="IG_LIKE"/>
    <property type="match status" value="1"/>
</dbReference>
<dbReference type="InterPro" id="IPR003609">
    <property type="entry name" value="Pan_app"/>
</dbReference>
<dbReference type="Gene3D" id="2.60.120.260">
    <property type="entry name" value="Galactose-binding domain-like"/>
    <property type="match status" value="1"/>
</dbReference>
<dbReference type="InterPro" id="IPR058727">
    <property type="entry name" value="Helical_Vwde"/>
</dbReference>
<dbReference type="GO" id="GO:0009986">
    <property type="term" value="C:cell surface"/>
    <property type="evidence" value="ECO:0007669"/>
    <property type="project" value="TreeGrafter"/>
</dbReference>
<evidence type="ECO:0000259" key="6">
    <source>
        <dbReference type="PROSITE" id="PS51233"/>
    </source>
</evidence>
<feature type="domain" description="Apple" evidence="5">
    <location>
        <begin position="1077"/>
        <end position="1164"/>
    </location>
</feature>
<gene>
    <name evidence="7" type="ORF">MGAL_10B066207</name>
</gene>
<evidence type="ECO:0000259" key="4">
    <source>
        <dbReference type="PROSITE" id="PS50835"/>
    </source>
</evidence>
<dbReference type="InterPro" id="IPR008979">
    <property type="entry name" value="Galactose-bd-like_sf"/>
</dbReference>
<protein>
    <recommendedName>
        <fullName evidence="9">VWFD domain-containing protein</fullName>
    </recommendedName>
</protein>
<dbReference type="SUPFAM" id="SSF57414">
    <property type="entry name" value="Hairpin loop containing domain-like"/>
    <property type="match status" value="1"/>
</dbReference>
<evidence type="ECO:0000256" key="1">
    <source>
        <dbReference type="ARBA" id="ARBA00022729"/>
    </source>
</evidence>
<feature type="domain" description="F5/8 type C" evidence="3">
    <location>
        <begin position="40"/>
        <end position="189"/>
    </location>
</feature>
<dbReference type="SMART" id="SM00473">
    <property type="entry name" value="PAN_AP"/>
    <property type="match status" value="2"/>
</dbReference>
<dbReference type="Pfam" id="PF00094">
    <property type="entry name" value="VWD"/>
    <property type="match status" value="2"/>
</dbReference>
<dbReference type="CDD" id="cd01099">
    <property type="entry name" value="PAN_AP_HGF"/>
    <property type="match status" value="1"/>
</dbReference>